<evidence type="ECO:0000256" key="1">
    <source>
        <dbReference type="SAM" id="SignalP"/>
    </source>
</evidence>
<reference evidence="3" key="1">
    <citation type="journal article" date="2023" name="IScience">
        <title>Live-bearing cockroach genome reveals convergent evolutionary mechanisms linked to viviparity in insects and beyond.</title>
        <authorList>
            <person name="Fouks B."/>
            <person name="Harrison M.C."/>
            <person name="Mikhailova A.A."/>
            <person name="Marchal E."/>
            <person name="English S."/>
            <person name="Carruthers M."/>
            <person name="Jennings E.C."/>
            <person name="Chiamaka E.L."/>
            <person name="Frigard R.A."/>
            <person name="Pippel M."/>
            <person name="Attardo G.M."/>
            <person name="Benoit J.B."/>
            <person name="Bornberg-Bauer E."/>
            <person name="Tobe S.S."/>
        </authorList>
    </citation>
    <scope>NUCLEOTIDE SEQUENCE</scope>
    <source>
        <strain evidence="3">Stay&amp;Tobe</strain>
    </source>
</reference>
<gene>
    <name evidence="3" type="ORF">L9F63_025763</name>
</gene>
<dbReference type="AlphaFoldDB" id="A0AAD7Z7N3"/>
<dbReference type="PANTHER" id="PTHR11485:SF57">
    <property type="entry name" value="TRANSFERRIN"/>
    <property type="match status" value="1"/>
</dbReference>
<proteinExistence type="predicted"/>
<dbReference type="GO" id="GO:0005615">
    <property type="term" value="C:extracellular space"/>
    <property type="evidence" value="ECO:0007669"/>
    <property type="project" value="TreeGrafter"/>
</dbReference>
<organism evidence="3 4">
    <name type="scientific">Diploptera punctata</name>
    <name type="common">Pacific beetle cockroach</name>
    <dbReference type="NCBI Taxonomy" id="6984"/>
    <lineage>
        <taxon>Eukaryota</taxon>
        <taxon>Metazoa</taxon>
        <taxon>Ecdysozoa</taxon>
        <taxon>Arthropoda</taxon>
        <taxon>Hexapoda</taxon>
        <taxon>Insecta</taxon>
        <taxon>Pterygota</taxon>
        <taxon>Neoptera</taxon>
        <taxon>Polyneoptera</taxon>
        <taxon>Dictyoptera</taxon>
        <taxon>Blattodea</taxon>
        <taxon>Blaberoidea</taxon>
        <taxon>Blaberidae</taxon>
        <taxon>Diplopterinae</taxon>
        <taxon>Diploptera</taxon>
    </lineage>
</organism>
<dbReference type="Gene3D" id="3.40.190.10">
    <property type="entry name" value="Periplasmic binding protein-like II"/>
    <property type="match status" value="4"/>
</dbReference>
<keyword evidence="1" id="KW-0732">Signal</keyword>
<evidence type="ECO:0000313" key="3">
    <source>
        <dbReference type="EMBL" id="KAJ9575280.1"/>
    </source>
</evidence>
<dbReference type="SUPFAM" id="SSF53850">
    <property type="entry name" value="Periplasmic binding protein-like II"/>
    <property type="match status" value="2"/>
</dbReference>
<dbReference type="SMART" id="SM00094">
    <property type="entry name" value="TR_FER"/>
    <property type="match status" value="1"/>
</dbReference>
<dbReference type="GO" id="GO:0005886">
    <property type="term" value="C:plasma membrane"/>
    <property type="evidence" value="ECO:0007669"/>
    <property type="project" value="TreeGrafter"/>
</dbReference>
<feature type="domain" description="Transferrin-like" evidence="2">
    <location>
        <begin position="22"/>
        <end position="352"/>
    </location>
</feature>
<dbReference type="EMBL" id="JASPKZ010010048">
    <property type="protein sequence ID" value="KAJ9575280.1"/>
    <property type="molecule type" value="Genomic_DNA"/>
</dbReference>
<dbReference type="InterPro" id="IPR001156">
    <property type="entry name" value="Transferrin-like_dom"/>
</dbReference>
<dbReference type="PRINTS" id="PR00422">
    <property type="entry name" value="TRANSFERRIN"/>
</dbReference>
<dbReference type="GO" id="GO:0055037">
    <property type="term" value="C:recycling endosome"/>
    <property type="evidence" value="ECO:0007669"/>
    <property type="project" value="TreeGrafter"/>
</dbReference>
<dbReference type="Proteomes" id="UP001233999">
    <property type="component" value="Unassembled WGS sequence"/>
</dbReference>
<evidence type="ECO:0000313" key="4">
    <source>
        <dbReference type="Proteomes" id="UP001233999"/>
    </source>
</evidence>
<feature type="chain" id="PRO_5042294281" description="Transferrin-like domain-containing protein" evidence="1">
    <location>
        <begin position="19"/>
        <end position="604"/>
    </location>
</feature>
<dbReference type="GO" id="GO:0006826">
    <property type="term" value="P:iron ion transport"/>
    <property type="evidence" value="ECO:0007669"/>
    <property type="project" value="TreeGrafter"/>
</dbReference>
<reference evidence="3" key="2">
    <citation type="submission" date="2023-05" db="EMBL/GenBank/DDBJ databases">
        <authorList>
            <person name="Fouks B."/>
        </authorList>
    </citation>
    <scope>NUCLEOTIDE SEQUENCE</scope>
    <source>
        <strain evidence="3">Stay&amp;Tobe</strain>
        <tissue evidence="3">Testes</tissue>
    </source>
</reference>
<dbReference type="GO" id="GO:0005769">
    <property type="term" value="C:early endosome"/>
    <property type="evidence" value="ECO:0007669"/>
    <property type="project" value="TreeGrafter"/>
</dbReference>
<comment type="caution">
    <text evidence="3">The sequence shown here is derived from an EMBL/GenBank/DDBJ whole genome shotgun (WGS) entry which is preliminary data.</text>
</comment>
<keyword evidence="4" id="KW-1185">Reference proteome</keyword>
<evidence type="ECO:0000259" key="2">
    <source>
        <dbReference type="PROSITE" id="PS51408"/>
    </source>
</evidence>
<protein>
    <recommendedName>
        <fullName evidence="2">Transferrin-like domain-containing protein</fullName>
    </recommendedName>
</protein>
<dbReference type="PROSITE" id="PS51408">
    <property type="entry name" value="TRANSFERRIN_LIKE_4"/>
    <property type="match status" value="2"/>
</dbReference>
<name>A0AAD7Z7N3_DIPPU</name>
<feature type="domain" description="Transferrin-like" evidence="2">
    <location>
        <begin position="363"/>
        <end position="604"/>
    </location>
</feature>
<dbReference type="PANTHER" id="PTHR11485">
    <property type="entry name" value="TRANSFERRIN"/>
    <property type="match status" value="1"/>
</dbReference>
<feature type="signal peptide" evidence="1">
    <location>
        <begin position="1"/>
        <end position="18"/>
    </location>
</feature>
<sequence>MELALCLSLLICAMGVSAQDIYNMCVTDTQATSNDCQILKIGGSRFNCVNVKDSTDCALKLQKGEADFGIFTAEEAILMSKFDQLQERKVVAEIRNTERETAKFKFETVAVIKGDFSGPLTNLKGKNFCHPGFSSSQIWTDRVLKHFERVVLNTTVKCDRSLRSSVESELHALSSFFTRTCRPGEWLPSDYAVLEKRFKKKNTAIYAHCFIPISGCCLQSSFQPPNKVTLHFFPNKRPRIQLYKLQELEIIQGILNRQNIDVNQYNYLCPNGTTQPLSTEEPCTWIAQPWDSIITRNTELQKYLPSQQLRSSALAWVDTLIKIVLGNDNKLFVEPRIFSLKEYIQAGREIPEEGTTLPCQHPIRWCTVSAKETEKCEWIKQAGITQGIVPELKCVQALSKEDCLGKISKGEADIMGIDTNIGTIAEHYYNLSTVLYQEIENQVNSKIVAVVKNDVTAKSMKDLKNKNACFPEYGGLAWTAFTNEIADSGNDYCPYDLTLGDFFTESCAPGANSRLAANTTADAKFCKLCRDASDNGITPLNKEISCDLSNRNKFYGDIGALHCLATGVADVAVINTYNLSSHLNGGELAADFSEKILSVMQEWN</sequence>
<dbReference type="Pfam" id="PF00405">
    <property type="entry name" value="Transferrin"/>
    <property type="match status" value="2"/>
</dbReference>
<accession>A0AAD7Z7N3</accession>